<protein>
    <submittedName>
        <fullName evidence="1">Uncharacterized protein</fullName>
    </submittedName>
</protein>
<evidence type="ECO:0000313" key="1">
    <source>
        <dbReference type="EMBL" id="GAA3526235.1"/>
    </source>
</evidence>
<organism evidence="1 2">
    <name type="scientific">Nocardioides daeguensis</name>
    <dbReference type="NCBI Taxonomy" id="908359"/>
    <lineage>
        <taxon>Bacteria</taxon>
        <taxon>Bacillati</taxon>
        <taxon>Actinomycetota</taxon>
        <taxon>Actinomycetes</taxon>
        <taxon>Propionibacteriales</taxon>
        <taxon>Nocardioidaceae</taxon>
        <taxon>Nocardioides</taxon>
    </lineage>
</organism>
<dbReference type="Proteomes" id="UP001500301">
    <property type="component" value="Unassembled WGS sequence"/>
</dbReference>
<reference evidence="2" key="1">
    <citation type="journal article" date="2019" name="Int. J. Syst. Evol. Microbiol.">
        <title>The Global Catalogue of Microorganisms (GCM) 10K type strain sequencing project: providing services to taxonomists for standard genome sequencing and annotation.</title>
        <authorList>
            <consortium name="The Broad Institute Genomics Platform"/>
            <consortium name="The Broad Institute Genome Sequencing Center for Infectious Disease"/>
            <person name="Wu L."/>
            <person name="Ma J."/>
        </authorList>
    </citation>
    <scope>NUCLEOTIDE SEQUENCE [LARGE SCALE GENOMIC DNA]</scope>
    <source>
        <strain evidence="2">JCM 17460</strain>
    </source>
</reference>
<comment type="caution">
    <text evidence="1">The sequence shown here is derived from an EMBL/GenBank/DDBJ whole genome shotgun (WGS) entry which is preliminary data.</text>
</comment>
<sequence length="53" mass="5538">MRCTADGALPPFVLHPFGAHMKPTYVAPVLETLSVTATQGIDIDIDISLGLGS</sequence>
<dbReference type="EMBL" id="BAABBB010000007">
    <property type="protein sequence ID" value="GAA3526235.1"/>
    <property type="molecule type" value="Genomic_DNA"/>
</dbReference>
<proteinExistence type="predicted"/>
<gene>
    <name evidence="1" type="ORF">GCM10022263_13740</name>
</gene>
<name>A0ABP6V074_9ACTN</name>
<accession>A0ABP6V074</accession>
<evidence type="ECO:0000313" key="2">
    <source>
        <dbReference type="Proteomes" id="UP001500301"/>
    </source>
</evidence>
<keyword evidence="2" id="KW-1185">Reference proteome</keyword>